<keyword evidence="7" id="KW-0067">ATP-binding</keyword>
<dbReference type="OrthoDB" id="9797586at2"/>
<evidence type="ECO:0000256" key="5">
    <source>
        <dbReference type="ARBA" id="ARBA00022741"/>
    </source>
</evidence>
<keyword evidence="4" id="KW-0808">Transferase</keyword>
<dbReference type="InterPro" id="IPR005467">
    <property type="entry name" value="His_kinase_dom"/>
</dbReference>
<evidence type="ECO:0000256" key="8">
    <source>
        <dbReference type="ARBA" id="ARBA00023012"/>
    </source>
</evidence>
<dbReference type="PANTHER" id="PTHR43065">
    <property type="entry name" value="SENSOR HISTIDINE KINASE"/>
    <property type="match status" value="1"/>
</dbReference>
<keyword evidence="6 10" id="KW-0418">Kinase</keyword>
<protein>
    <recommendedName>
        <fullName evidence="2">histidine kinase</fullName>
        <ecNumber evidence="2">2.7.13.3</ecNumber>
    </recommendedName>
</protein>
<evidence type="ECO:0000256" key="2">
    <source>
        <dbReference type="ARBA" id="ARBA00012438"/>
    </source>
</evidence>
<dbReference type="PRINTS" id="PR00344">
    <property type="entry name" value="BCTRLSENSOR"/>
</dbReference>
<evidence type="ECO:0000313" key="10">
    <source>
        <dbReference type="EMBL" id="SHJ51541.1"/>
    </source>
</evidence>
<comment type="catalytic activity">
    <reaction evidence="1">
        <text>ATP + protein L-histidine = ADP + protein N-phospho-L-histidine.</text>
        <dbReference type="EC" id="2.7.13.3"/>
    </reaction>
</comment>
<dbReference type="InterPro" id="IPR003594">
    <property type="entry name" value="HATPase_dom"/>
</dbReference>
<keyword evidence="8" id="KW-0902">Two-component regulatory system</keyword>
<dbReference type="SMART" id="SM00387">
    <property type="entry name" value="HATPase_c"/>
    <property type="match status" value="1"/>
</dbReference>
<dbReference type="InterPro" id="IPR004358">
    <property type="entry name" value="Sig_transdc_His_kin-like_C"/>
</dbReference>
<dbReference type="Pfam" id="PF02518">
    <property type="entry name" value="HATPase_c"/>
    <property type="match status" value="1"/>
</dbReference>
<evidence type="ECO:0000256" key="6">
    <source>
        <dbReference type="ARBA" id="ARBA00022777"/>
    </source>
</evidence>
<organism evidence="10 11">
    <name type="scientific">Thermoclostridium caenicola</name>
    <dbReference type="NCBI Taxonomy" id="659425"/>
    <lineage>
        <taxon>Bacteria</taxon>
        <taxon>Bacillati</taxon>
        <taxon>Bacillota</taxon>
        <taxon>Clostridia</taxon>
        <taxon>Eubacteriales</taxon>
        <taxon>Oscillospiraceae</taxon>
        <taxon>Thermoclostridium</taxon>
    </lineage>
</organism>
<dbReference type="EMBL" id="FQZP01000064">
    <property type="protein sequence ID" value="SHJ51541.1"/>
    <property type="molecule type" value="Genomic_DNA"/>
</dbReference>
<dbReference type="Gene3D" id="3.30.565.10">
    <property type="entry name" value="Histidine kinase-like ATPase, C-terminal domain"/>
    <property type="match status" value="1"/>
</dbReference>
<dbReference type="PANTHER" id="PTHR43065:SF10">
    <property type="entry name" value="PEROXIDE STRESS-ACTIVATED HISTIDINE KINASE MAK3"/>
    <property type="match status" value="1"/>
</dbReference>
<dbReference type="GO" id="GO:0005524">
    <property type="term" value="F:ATP binding"/>
    <property type="evidence" value="ECO:0007669"/>
    <property type="project" value="UniProtKB-KW"/>
</dbReference>
<dbReference type="PROSITE" id="PS50109">
    <property type="entry name" value="HIS_KIN"/>
    <property type="match status" value="1"/>
</dbReference>
<dbReference type="SUPFAM" id="SSF55874">
    <property type="entry name" value="ATPase domain of HSP90 chaperone/DNA topoisomerase II/histidine kinase"/>
    <property type="match status" value="1"/>
</dbReference>
<dbReference type="GO" id="GO:0004673">
    <property type="term" value="F:protein histidine kinase activity"/>
    <property type="evidence" value="ECO:0007669"/>
    <property type="project" value="UniProtKB-EC"/>
</dbReference>
<dbReference type="AlphaFoldDB" id="A0A1M6JY25"/>
<dbReference type="GO" id="GO:0000160">
    <property type="term" value="P:phosphorelay signal transduction system"/>
    <property type="evidence" value="ECO:0007669"/>
    <property type="project" value="UniProtKB-KW"/>
</dbReference>
<dbReference type="InterPro" id="IPR036890">
    <property type="entry name" value="HATPase_C_sf"/>
</dbReference>
<proteinExistence type="predicted"/>
<reference evidence="10 11" key="1">
    <citation type="submission" date="2016-11" db="EMBL/GenBank/DDBJ databases">
        <authorList>
            <person name="Varghese N."/>
            <person name="Submissions S."/>
        </authorList>
    </citation>
    <scope>NUCLEOTIDE SEQUENCE [LARGE SCALE GENOMIC DNA]</scope>
    <source>
        <strain evidence="10 11">DSM 19027</strain>
    </source>
</reference>
<evidence type="ECO:0000259" key="9">
    <source>
        <dbReference type="PROSITE" id="PS50109"/>
    </source>
</evidence>
<sequence length="187" mass="20700">MKDLSLHILDIAQNSVRADADHITVSITVEGRPGILKIVVSDNGKGMEPEFLQKVTDPFTTSRETRHVGLGIPLLKQSAELAGGTFSIRSVVNEGTEVCATFPVDHVDRIPVGNVAETLVMLVESHPEITWEFIFASERDRFEFSLAEVKKALEDVSVTNRYVKEWIQNTLNEGFMSVFGGVLDEVN</sequence>
<dbReference type="RefSeq" id="WP_149679588.1">
    <property type="nucleotide sequence ID" value="NZ_DAONMB010000081.1"/>
</dbReference>
<keyword evidence="11" id="KW-1185">Reference proteome</keyword>
<feature type="domain" description="Histidine kinase" evidence="9">
    <location>
        <begin position="1"/>
        <end position="106"/>
    </location>
</feature>
<name>A0A1M6JY25_9FIRM</name>
<accession>A0A1M6JY25</accession>
<evidence type="ECO:0000256" key="4">
    <source>
        <dbReference type="ARBA" id="ARBA00022679"/>
    </source>
</evidence>
<gene>
    <name evidence="10" type="ORF">SAMN05444373_10647</name>
</gene>
<keyword evidence="5" id="KW-0547">Nucleotide-binding</keyword>
<evidence type="ECO:0000313" key="11">
    <source>
        <dbReference type="Proteomes" id="UP000324781"/>
    </source>
</evidence>
<keyword evidence="3" id="KW-0597">Phosphoprotein</keyword>
<dbReference type="EC" id="2.7.13.3" evidence="2"/>
<dbReference type="Proteomes" id="UP000324781">
    <property type="component" value="Unassembled WGS sequence"/>
</dbReference>
<evidence type="ECO:0000256" key="1">
    <source>
        <dbReference type="ARBA" id="ARBA00000085"/>
    </source>
</evidence>
<evidence type="ECO:0000256" key="3">
    <source>
        <dbReference type="ARBA" id="ARBA00022553"/>
    </source>
</evidence>
<evidence type="ECO:0000256" key="7">
    <source>
        <dbReference type="ARBA" id="ARBA00022840"/>
    </source>
</evidence>